<comment type="caution">
    <text evidence="9">The sequence shown here is derived from an EMBL/GenBank/DDBJ whole genome shotgun (WGS) entry which is preliminary data.</text>
</comment>
<sequence>MAQLRHCSDDQPGITRQLIKGKWGYFDPDGNRITDREEIDRLNKIALPPAYTDAWYCPYPNGHIQATGRDAKGRKQYRYHDDYRARQDKKKYSGTLEFGAALPKLRRKVESDLKKKASSREAVLAAVVQLLDTNFIRVGNEQYAKDNKSFGATTLRNRHVRKVGTKLMVKFKGKHGITHELPIGDSRLKRIVSKCQELPGQNLFQYVDENGEACPISSADVNDYIREATGGDFTAKNFRTWGASVIAFEQMLESQEEDRRKISLKTVLEPVAEALGNTPAISRKSYVHPKLIEAARDDPKQPLGDFQRPRARKYLSSEEVGLLDFLLKGKRKRRRTKAAAPIVPAVVEAAVQAAEVGPEQVDAVADKVEAGKLAVV</sequence>
<keyword evidence="6" id="KW-0413">Isomerase</keyword>
<reference evidence="9 10" key="1">
    <citation type="submission" date="2022-10" db="EMBL/GenBank/DDBJ databases">
        <title>Sphingomonas sp.</title>
        <authorList>
            <person name="Jin C."/>
        </authorList>
    </citation>
    <scope>NUCLEOTIDE SEQUENCE [LARGE SCALE GENOMIC DNA]</scope>
    <source>
        <strain evidence="9 10">BN140010</strain>
    </source>
</reference>
<comment type="catalytic activity">
    <reaction evidence="1">
        <text>ATP-independent breakage of single-stranded DNA, followed by passage and rejoining.</text>
        <dbReference type="EC" id="5.6.2.1"/>
    </reaction>
</comment>
<dbReference type="Pfam" id="PF01028">
    <property type="entry name" value="Topoisom_I"/>
    <property type="match status" value="1"/>
</dbReference>
<evidence type="ECO:0000256" key="2">
    <source>
        <dbReference type="ARBA" id="ARBA00006645"/>
    </source>
</evidence>
<dbReference type="Gene3D" id="1.10.132.120">
    <property type="match status" value="1"/>
</dbReference>
<feature type="domain" description="DNA topoisomerase I catalytic core eukaryotic-type" evidence="7">
    <location>
        <begin position="83"/>
        <end position="297"/>
    </location>
</feature>
<dbReference type="Proteomes" id="UP001526246">
    <property type="component" value="Unassembled WGS sequence"/>
</dbReference>
<protein>
    <recommendedName>
        <fullName evidence="3">DNA topoisomerase</fullName>
        <ecNumber evidence="3">5.6.2.1</ecNumber>
    </recommendedName>
</protein>
<dbReference type="EMBL" id="JAPDOB010000002">
    <property type="protein sequence ID" value="MCW3798742.1"/>
    <property type="molecule type" value="Genomic_DNA"/>
</dbReference>
<keyword evidence="10" id="KW-1185">Reference proteome</keyword>
<evidence type="ECO:0000256" key="4">
    <source>
        <dbReference type="ARBA" id="ARBA00023029"/>
    </source>
</evidence>
<dbReference type="PRINTS" id="PR00416">
    <property type="entry name" value="EUTPISMRASEI"/>
</dbReference>
<dbReference type="InterPro" id="IPR035447">
    <property type="entry name" value="DNA_topo_I_N_sf"/>
</dbReference>
<dbReference type="InterPro" id="IPR049331">
    <property type="entry name" value="Top1B_N_bact"/>
</dbReference>
<keyword evidence="5" id="KW-0238">DNA-binding</keyword>
<dbReference type="Pfam" id="PF21338">
    <property type="entry name" value="Top1B_N_bact"/>
    <property type="match status" value="1"/>
</dbReference>
<dbReference type="Gene3D" id="3.90.15.10">
    <property type="entry name" value="Topoisomerase I, Chain A, domain 3"/>
    <property type="match status" value="1"/>
</dbReference>
<accession>A0ABT3JI36</accession>
<comment type="similarity">
    <text evidence="2">Belongs to the type IB topoisomerase family.</text>
</comment>
<name>A0ABT3JI36_9SPHN</name>
<dbReference type="SUPFAM" id="SSF55869">
    <property type="entry name" value="DNA topoisomerase I domain"/>
    <property type="match status" value="1"/>
</dbReference>
<proteinExistence type="inferred from homology"/>
<feature type="domain" description="DNA topoisomerase IB N-terminal" evidence="8">
    <location>
        <begin position="23"/>
        <end position="70"/>
    </location>
</feature>
<evidence type="ECO:0000256" key="5">
    <source>
        <dbReference type="ARBA" id="ARBA00023125"/>
    </source>
</evidence>
<evidence type="ECO:0000259" key="7">
    <source>
        <dbReference type="Pfam" id="PF01028"/>
    </source>
</evidence>
<dbReference type="EC" id="5.6.2.1" evidence="3"/>
<evidence type="ECO:0000256" key="1">
    <source>
        <dbReference type="ARBA" id="ARBA00000213"/>
    </source>
</evidence>
<evidence type="ECO:0000256" key="6">
    <source>
        <dbReference type="ARBA" id="ARBA00023235"/>
    </source>
</evidence>
<evidence type="ECO:0000259" key="8">
    <source>
        <dbReference type="Pfam" id="PF21338"/>
    </source>
</evidence>
<dbReference type="InterPro" id="IPR014711">
    <property type="entry name" value="TopoI_cat_a-hlx-sub_euk"/>
</dbReference>
<evidence type="ECO:0000256" key="3">
    <source>
        <dbReference type="ARBA" id="ARBA00012891"/>
    </source>
</evidence>
<dbReference type="PROSITE" id="PS52038">
    <property type="entry name" value="TOPO_IB_2"/>
    <property type="match status" value="1"/>
</dbReference>
<dbReference type="InterPro" id="IPR011010">
    <property type="entry name" value="DNA_brk_join_enz"/>
</dbReference>
<dbReference type="SUPFAM" id="SSF56349">
    <property type="entry name" value="DNA breaking-rejoining enzymes"/>
    <property type="match status" value="1"/>
</dbReference>
<evidence type="ECO:0000313" key="9">
    <source>
        <dbReference type="EMBL" id="MCW3798742.1"/>
    </source>
</evidence>
<dbReference type="Gene3D" id="3.30.66.10">
    <property type="entry name" value="DNA topoisomerase I domain"/>
    <property type="match status" value="1"/>
</dbReference>
<keyword evidence="4" id="KW-0799">Topoisomerase</keyword>
<gene>
    <name evidence="9" type="ORF">OMW55_13080</name>
</gene>
<dbReference type="InterPro" id="IPR001631">
    <property type="entry name" value="TopoI"/>
</dbReference>
<organism evidence="9 10">
    <name type="scientific">Sphingomonas arvum</name>
    <dbReference type="NCBI Taxonomy" id="2992113"/>
    <lineage>
        <taxon>Bacteria</taxon>
        <taxon>Pseudomonadati</taxon>
        <taxon>Pseudomonadota</taxon>
        <taxon>Alphaproteobacteria</taxon>
        <taxon>Sphingomonadales</taxon>
        <taxon>Sphingomonadaceae</taxon>
        <taxon>Sphingomonas</taxon>
    </lineage>
</organism>
<evidence type="ECO:0000313" key="10">
    <source>
        <dbReference type="Proteomes" id="UP001526246"/>
    </source>
</evidence>
<dbReference type="RefSeq" id="WP_264883749.1">
    <property type="nucleotide sequence ID" value="NZ_JAPDOB010000002.1"/>
</dbReference>
<dbReference type="InterPro" id="IPR013500">
    <property type="entry name" value="TopoI_cat_euk"/>
</dbReference>